<protein>
    <recommendedName>
        <fullName evidence="1">PPM-type phosphatase domain-containing protein</fullName>
    </recommendedName>
</protein>
<organism evidence="2 3">
    <name type="scientific">Monosiga brevicollis</name>
    <name type="common">Choanoflagellate</name>
    <dbReference type="NCBI Taxonomy" id="81824"/>
    <lineage>
        <taxon>Eukaryota</taxon>
        <taxon>Choanoflagellata</taxon>
        <taxon>Craspedida</taxon>
        <taxon>Salpingoecidae</taxon>
        <taxon>Monosiga</taxon>
    </lineage>
</organism>
<dbReference type="STRING" id="81824.A9UXS1"/>
<dbReference type="RefSeq" id="XP_001745315.1">
    <property type="nucleotide sequence ID" value="XM_001745263.1"/>
</dbReference>
<dbReference type="InParanoid" id="A9UXS1"/>
<proteinExistence type="predicted"/>
<dbReference type="FunCoup" id="A9UXS1">
    <property type="interactions" value="126"/>
</dbReference>
<gene>
    <name evidence="2" type="ORF">MONBRDRAFT_32120</name>
</gene>
<dbReference type="GO" id="GO:0007165">
    <property type="term" value="P:signal transduction"/>
    <property type="evidence" value="ECO:0000318"/>
    <property type="project" value="GO_Central"/>
</dbReference>
<keyword evidence="3" id="KW-1185">Reference proteome</keyword>
<dbReference type="CDD" id="cd00143">
    <property type="entry name" value="PP2Cc"/>
    <property type="match status" value="1"/>
</dbReference>
<dbReference type="PANTHER" id="PTHR13832:SF818">
    <property type="entry name" value="SD03870P"/>
    <property type="match status" value="1"/>
</dbReference>
<dbReference type="FunFam" id="3.60.40.10:FF:000165">
    <property type="entry name" value="protein phosphatase 1F"/>
    <property type="match status" value="1"/>
</dbReference>
<feature type="domain" description="PPM-type phosphatase" evidence="1">
    <location>
        <begin position="112"/>
        <end position="338"/>
    </location>
</feature>
<dbReference type="KEGG" id="mbr:MONBRDRAFT_32120"/>
<dbReference type="GeneID" id="5890522"/>
<dbReference type="Proteomes" id="UP000001357">
    <property type="component" value="Unassembled WGS sequence"/>
</dbReference>
<dbReference type="InterPro" id="IPR036457">
    <property type="entry name" value="PPM-type-like_dom_sf"/>
</dbReference>
<dbReference type="InterPro" id="IPR015655">
    <property type="entry name" value="PP2C"/>
</dbReference>
<evidence type="ECO:0000313" key="3">
    <source>
        <dbReference type="Proteomes" id="UP000001357"/>
    </source>
</evidence>
<evidence type="ECO:0000313" key="2">
    <source>
        <dbReference type="EMBL" id="EDQ89893.1"/>
    </source>
</evidence>
<dbReference type="InterPro" id="IPR001932">
    <property type="entry name" value="PPM-type_phosphatase-like_dom"/>
</dbReference>
<accession>A9UXS1</accession>
<dbReference type="AlphaFoldDB" id="A9UXS1"/>
<dbReference type="eggNOG" id="KOG0698">
    <property type="taxonomic scope" value="Eukaryota"/>
</dbReference>
<dbReference type="Pfam" id="PF00481">
    <property type="entry name" value="PP2C"/>
    <property type="match status" value="1"/>
</dbReference>
<dbReference type="SMART" id="SM00332">
    <property type="entry name" value="PP2Cc"/>
    <property type="match status" value="1"/>
</dbReference>
<name>A9UXS1_MONBE</name>
<dbReference type="Gene3D" id="3.60.40.10">
    <property type="entry name" value="PPM-type phosphatase domain"/>
    <property type="match status" value="1"/>
</dbReference>
<dbReference type="GO" id="GO:0004722">
    <property type="term" value="F:protein serine/threonine phosphatase activity"/>
    <property type="evidence" value="ECO:0000318"/>
    <property type="project" value="GO_Central"/>
</dbReference>
<dbReference type="PROSITE" id="PS51746">
    <property type="entry name" value="PPM_2"/>
    <property type="match status" value="1"/>
</dbReference>
<sequence>MSWPEDPIGEDELVGQLSLEAFEYLSSKKLTEEAENPEQRVIDPSRAAELARQVCEKVMGESVESMKGGTMGGVQLFDTRKVTNVVKAAAEEAWSSNDNQVSAADAPGRRYNIDIFTSRGRRHTMEDRHLAIEDLNALLGIKASWPAVNDMPPQSWFAVMDGHGGVEAAKFAQAQLHKVIAEQPTFKDDPVKALHDGFLACDKMFLKKSERDALTCGATAVTVLVRGRKLYVAWLGDSQVAMCRNGEMVTLMNPHKPEREDEKQRIADNEGVVVWYGAWRVNGVLSVSRAIGDRKLKQWVIGKPDIAEFDITDDCEYLIAGCDGLWDVMNTETVRLCL</sequence>
<evidence type="ECO:0000259" key="1">
    <source>
        <dbReference type="PROSITE" id="PS51746"/>
    </source>
</evidence>
<dbReference type="GO" id="GO:0051496">
    <property type="term" value="P:positive regulation of stress fiber assembly"/>
    <property type="evidence" value="ECO:0000318"/>
    <property type="project" value="GO_Central"/>
</dbReference>
<dbReference type="SUPFAM" id="SSF81606">
    <property type="entry name" value="PP2C-like"/>
    <property type="match status" value="1"/>
</dbReference>
<dbReference type="EMBL" id="CH991549">
    <property type="protein sequence ID" value="EDQ89893.1"/>
    <property type="molecule type" value="Genomic_DNA"/>
</dbReference>
<dbReference type="PANTHER" id="PTHR13832">
    <property type="entry name" value="PROTEIN PHOSPHATASE 2C"/>
    <property type="match status" value="1"/>
</dbReference>
<reference evidence="2 3" key="1">
    <citation type="journal article" date="2008" name="Nature">
        <title>The genome of the choanoflagellate Monosiga brevicollis and the origin of metazoans.</title>
        <authorList>
            <consortium name="JGI Sequencing"/>
            <person name="King N."/>
            <person name="Westbrook M.J."/>
            <person name="Young S.L."/>
            <person name="Kuo A."/>
            <person name="Abedin M."/>
            <person name="Chapman J."/>
            <person name="Fairclough S."/>
            <person name="Hellsten U."/>
            <person name="Isogai Y."/>
            <person name="Letunic I."/>
            <person name="Marr M."/>
            <person name="Pincus D."/>
            <person name="Putnam N."/>
            <person name="Rokas A."/>
            <person name="Wright K.J."/>
            <person name="Zuzow R."/>
            <person name="Dirks W."/>
            <person name="Good M."/>
            <person name="Goodstein D."/>
            <person name="Lemons D."/>
            <person name="Li W."/>
            <person name="Lyons J.B."/>
            <person name="Morris A."/>
            <person name="Nichols S."/>
            <person name="Richter D.J."/>
            <person name="Salamov A."/>
            <person name="Bork P."/>
            <person name="Lim W.A."/>
            <person name="Manning G."/>
            <person name="Miller W.T."/>
            <person name="McGinnis W."/>
            <person name="Shapiro H."/>
            <person name="Tjian R."/>
            <person name="Grigoriev I.V."/>
            <person name="Rokhsar D."/>
        </authorList>
    </citation>
    <scope>NUCLEOTIDE SEQUENCE [LARGE SCALE GENOMIC DNA]</scope>
    <source>
        <strain evidence="3">MX1 / ATCC 50154</strain>
    </source>
</reference>